<dbReference type="Gene3D" id="2.60.40.1120">
    <property type="entry name" value="Carboxypeptidase-like, regulatory domain"/>
    <property type="match status" value="1"/>
</dbReference>
<evidence type="ECO:0000256" key="4">
    <source>
        <dbReference type="ARBA" id="ARBA00022692"/>
    </source>
</evidence>
<dbReference type="EMBL" id="CP063849">
    <property type="protein sequence ID" value="QOY84912.1"/>
    <property type="molecule type" value="Genomic_DNA"/>
</dbReference>
<dbReference type="Pfam" id="PF13620">
    <property type="entry name" value="CarboxypepD_reg"/>
    <property type="match status" value="1"/>
</dbReference>
<dbReference type="GO" id="GO:0015344">
    <property type="term" value="F:siderophore uptake transmembrane transporter activity"/>
    <property type="evidence" value="ECO:0007669"/>
    <property type="project" value="TreeGrafter"/>
</dbReference>
<protein>
    <submittedName>
        <fullName evidence="9">TonB-dependent receptor</fullName>
    </submittedName>
</protein>
<keyword evidence="2" id="KW-0813">Transport</keyword>
<evidence type="ECO:0000256" key="3">
    <source>
        <dbReference type="ARBA" id="ARBA00022452"/>
    </source>
</evidence>
<organism evidence="9 10">
    <name type="scientific">Paludibaculum fermentans</name>
    <dbReference type="NCBI Taxonomy" id="1473598"/>
    <lineage>
        <taxon>Bacteria</taxon>
        <taxon>Pseudomonadati</taxon>
        <taxon>Acidobacteriota</taxon>
        <taxon>Terriglobia</taxon>
        <taxon>Bryobacterales</taxon>
        <taxon>Bryobacteraceae</taxon>
        <taxon>Paludibaculum</taxon>
    </lineage>
</organism>
<dbReference type="PANTHER" id="PTHR30069">
    <property type="entry name" value="TONB-DEPENDENT OUTER MEMBRANE RECEPTOR"/>
    <property type="match status" value="1"/>
</dbReference>
<dbReference type="InterPro" id="IPR039426">
    <property type="entry name" value="TonB-dep_rcpt-like"/>
</dbReference>
<evidence type="ECO:0000256" key="1">
    <source>
        <dbReference type="ARBA" id="ARBA00004571"/>
    </source>
</evidence>
<evidence type="ECO:0000256" key="5">
    <source>
        <dbReference type="ARBA" id="ARBA00023136"/>
    </source>
</evidence>
<reference evidence="9 10" key="1">
    <citation type="submission" date="2020-10" db="EMBL/GenBank/DDBJ databases">
        <title>Complete genome sequence of Paludibaculum fermentans P105T, a facultatively anaerobic acidobacterium capable of dissimilatory Fe(III) reduction.</title>
        <authorList>
            <person name="Dedysh S.N."/>
            <person name="Beletsky A.V."/>
            <person name="Kulichevskaya I.S."/>
            <person name="Mardanov A.V."/>
            <person name="Ravin N.V."/>
        </authorList>
    </citation>
    <scope>NUCLEOTIDE SEQUENCE [LARGE SCALE GENOMIC DNA]</scope>
    <source>
        <strain evidence="9 10">P105</strain>
    </source>
</reference>
<keyword evidence="3" id="KW-1134">Transmembrane beta strand</keyword>
<gene>
    <name evidence="9" type="ORF">IRI77_18820</name>
</gene>
<dbReference type="InterPro" id="IPR008969">
    <property type="entry name" value="CarboxyPept-like_regulatory"/>
</dbReference>
<keyword evidence="5" id="KW-0472">Membrane</keyword>
<evidence type="ECO:0000256" key="6">
    <source>
        <dbReference type="ARBA" id="ARBA00023237"/>
    </source>
</evidence>
<keyword evidence="4" id="KW-0812">Transmembrane</keyword>
<comment type="subcellular location">
    <subcellularLocation>
        <location evidence="1">Cell outer membrane</location>
        <topology evidence="1">Multi-pass membrane protein</topology>
    </subcellularLocation>
</comment>
<evidence type="ECO:0000313" key="10">
    <source>
        <dbReference type="Proteomes" id="UP000593892"/>
    </source>
</evidence>
<keyword evidence="6" id="KW-0998">Cell outer membrane</keyword>
<dbReference type="InterPro" id="IPR037066">
    <property type="entry name" value="Plug_dom_sf"/>
</dbReference>
<feature type="domain" description="TonB-dependent receptor plug" evidence="7">
    <location>
        <begin position="124"/>
        <end position="222"/>
    </location>
</feature>
<feature type="domain" description="TonB-dependent transporter Oar-like beta-barrel" evidence="8">
    <location>
        <begin position="326"/>
        <end position="856"/>
    </location>
</feature>
<proteinExistence type="predicted"/>
<dbReference type="PANTHER" id="PTHR30069:SF46">
    <property type="entry name" value="OAR PROTEIN"/>
    <property type="match status" value="1"/>
</dbReference>
<sequence>MCLALVTLLAGIAVGQETTGTIAGQVIDASGSAVPNAKVEVTGPSLPRPIVVTSDSTGQFQISQVPAGIYVVTGTAQGFSSVRKNSVPVNLGRSTRLDFKMEVGQVTESVVVSADAVLVDTNSSSSAVVVDRTFFDTLPKGRGFDSLVALAPGARSEGKTGGYQVDGSSGSENTFYLEGLEVGNVQNGTLDKRNQIPMEMIQQVQVKNGVMEAQYGGAMGGVVNAVLRSGSNDIHGYAGFYFNNSAMQARPRPVLQLDPTSGSDDTYRYFNRSDKQVDQFTTWNPTFNLAGPILRNRLFFFAGFSPSTTNTDRYVVFNDGNTGNYHRKEFNQSTIGKLDAVPFGKLRLNSTWIWNPSYGRGNLPNADGTSSFTSPYSGLGNYSPGNVISGQADYIVNSKLILSFRGGYNYNNNNTAYGLPSFTSIYYSGQSTTIPPADLRAPNGYIQNPTSKTLFDIYKRTNLNADASYTFNWGGQHTLKGGWQANLLSNSVNRSDWANGYYRYYWGLSWPCITSQCSGSQTGTYGFYRYRQIGTYGDASSTNHAIFFQDNWRVNKHLSLNLGIRTEREYLPSFSVAGQTTAAPPIEFSWGKKFSPRVGASWDPKGDGKMRVYGSFGYFYDIMKYEMPRGSFGGDVWLEYYYSLDDPNVVRTNTAIPADPRKLPGKLFEVVNWRIPSNDPSAHLIDPDLKPMKQRMMDFGVEYSLNPMLVGAVRYTNRRLIRTIEDTGYIGADGETYLIANPGYGVTASAANWLSWMGPGIPTSPKAQRDYDAVEFRLDKRFARSYNFTASYTWSRLYGNYSGLASSDENGRTSPNVNRYYDQPWVGIDQSGKYAYGRLATDRPHTFKFFGTYNAKSKFGSTTFAPNIQVYSGTPLTTEVNVVSTTPAFPYGRGDLGRTPVFYNFDVNLMHEITPFKSHEALKARFELAVFNLFNSSIVTDKNKTLLHENDGQISFDNYADVFKGFNALQLMKSQDLRTNPMYGLASSFQSPRQLRLQVSFLF</sequence>
<dbReference type="InterPro" id="IPR036942">
    <property type="entry name" value="Beta-barrel_TonB_sf"/>
</dbReference>
<dbReference type="SUPFAM" id="SSF49464">
    <property type="entry name" value="Carboxypeptidase regulatory domain-like"/>
    <property type="match status" value="1"/>
</dbReference>
<name>A0A7S7NJT7_PALFE</name>
<dbReference type="InterPro" id="IPR057601">
    <property type="entry name" value="Oar-like_b-barrel"/>
</dbReference>
<keyword evidence="10" id="KW-1185">Reference proteome</keyword>
<dbReference type="SUPFAM" id="SSF56935">
    <property type="entry name" value="Porins"/>
    <property type="match status" value="1"/>
</dbReference>
<dbReference type="Pfam" id="PF07715">
    <property type="entry name" value="Plug"/>
    <property type="match status" value="1"/>
</dbReference>
<evidence type="ECO:0000259" key="7">
    <source>
        <dbReference type="Pfam" id="PF07715"/>
    </source>
</evidence>
<dbReference type="KEGG" id="pfer:IRI77_18820"/>
<dbReference type="AlphaFoldDB" id="A0A7S7NJT7"/>
<dbReference type="Gene3D" id="2.40.170.20">
    <property type="entry name" value="TonB-dependent receptor, beta-barrel domain"/>
    <property type="match status" value="1"/>
</dbReference>
<accession>A0A7S7NJT7</accession>
<dbReference type="Pfam" id="PF25183">
    <property type="entry name" value="OMP_b-brl_4"/>
    <property type="match status" value="1"/>
</dbReference>
<dbReference type="InterPro" id="IPR012910">
    <property type="entry name" value="Plug_dom"/>
</dbReference>
<dbReference type="Proteomes" id="UP000593892">
    <property type="component" value="Chromosome"/>
</dbReference>
<dbReference type="GO" id="GO:0009279">
    <property type="term" value="C:cell outer membrane"/>
    <property type="evidence" value="ECO:0007669"/>
    <property type="project" value="UniProtKB-SubCell"/>
</dbReference>
<dbReference type="RefSeq" id="WP_194446582.1">
    <property type="nucleotide sequence ID" value="NZ_CP063849.1"/>
</dbReference>
<evidence type="ECO:0000256" key="2">
    <source>
        <dbReference type="ARBA" id="ARBA00022448"/>
    </source>
</evidence>
<keyword evidence="9" id="KW-0675">Receptor</keyword>
<evidence type="ECO:0000313" key="9">
    <source>
        <dbReference type="EMBL" id="QOY84912.1"/>
    </source>
</evidence>
<dbReference type="Gene3D" id="2.170.130.10">
    <property type="entry name" value="TonB-dependent receptor, plug domain"/>
    <property type="match status" value="1"/>
</dbReference>
<dbReference type="GO" id="GO:0044718">
    <property type="term" value="P:siderophore transmembrane transport"/>
    <property type="evidence" value="ECO:0007669"/>
    <property type="project" value="TreeGrafter"/>
</dbReference>
<evidence type="ECO:0000259" key="8">
    <source>
        <dbReference type="Pfam" id="PF25183"/>
    </source>
</evidence>